<dbReference type="PANTHER" id="PTHR43685:SF2">
    <property type="entry name" value="GLYCOSYLTRANSFERASE 2-LIKE DOMAIN-CONTAINING PROTEIN"/>
    <property type="match status" value="1"/>
</dbReference>
<evidence type="ECO:0000313" key="2">
    <source>
        <dbReference type="EMBL" id="GAH44343.1"/>
    </source>
</evidence>
<comment type="caution">
    <text evidence="2">The sequence shown here is derived from an EMBL/GenBank/DDBJ whole genome shotgun (WGS) entry which is preliminary data.</text>
</comment>
<dbReference type="SUPFAM" id="SSF53448">
    <property type="entry name" value="Nucleotide-diphospho-sugar transferases"/>
    <property type="match status" value="1"/>
</dbReference>
<protein>
    <recommendedName>
        <fullName evidence="1">Glycosyltransferase 2-like domain-containing protein</fullName>
    </recommendedName>
</protein>
<dbReference type="InterPro" id="IPR029044">
    <property type="entry name" value="Nucleotide-diphossugar_trans"/>
</dbReference>
<reference evidence="2" key="1">
    <citation type="journal article" date="2014" name="Front. Microbiol.">
        <title>High frequency of phylogenetically diverse reductive dehalogenase-homologous genes in deep subseafloor sedimentary metagenomes.</title>
        <authorList>
            <person name="Kawai M."/>
            <person name="Futagami T."/>
            <person name="Toyoda A."/>
            <person name="Takaki Y."/>
            <person name="Nishi S."/>
            <person name="Hori S."/>
            <person name="Arai W."/>
            <person name="Tsubouchi T."/>
            <person name="Morono Y."/>
            <person name="Uchiyama I."/>
            <person name="Ito T."/>
            <person name="Fujiyama A."/>
            <person name="Inagaki F."/>
            <person name="Takami H."/>
        </authorList>
    </citation>
    <scope>NUCLEOTIDE SEQUENCE</scope>
    <source>
        <strain evidence="2">Expedition CK06-06</strain>
    </source>
</reference>
<dbReference type="Pfam" id="PF00535">
    <property type="entry name" value="Glycos_transf_2"/>
    <property type="match status" value="1"/>
</dbReference>
<feature type="domain" description="Glycosyltransferase 2-like" evidence="1">
    <location>
        <begin position="2"/>
        <end position="101"/>
    </location>
</feature>
<evidence type="ECO:0000259" key="1">
    <source>
        <dbReference type="Pfam" id="PF00535"/>
    </source>
</evidence>
<name>X1HGA9_9ZZZZ</name>
<dbReference type="CDD" id="cd00761">
    <property type="entry name" value="Glyco_tranf_GTA_type"/>
    <property type="match status" value="1"/>
</dbReference>
<dbReference type="AlphaFoldDB" id="X1HGA9"/>
<feature type="non-terminal residue" evidence="2">
    <location>
        <position position="1"/>
    </location>
</feature>
<proteinExistence type="predicted"/>
<dbReference type="PANTHER" id="PTHR43685">
    <property type="entry name" value="GLYCOSYLTRANSFERASE"/>
    <property type="match status" value="1"/>
</dbReference>
<dbReference type="InterPro" id="IPR001173">
    <property type="entry name" value="Glyco_trans_2-like"/>
</dbReference>
<organism evidence="2">
    <name type="scientific">marine sediment metagenome</name>
    <dbReference type="NCBI Taxonomy" id="412755"/>
    <lineage>
        <taxon>unclassified sequences</taxon>
        <taxon>metagenomes</taxon>
        <taxon>ecological metagenomes</taxon>
    </lineage>
</organism>
<sequence>ANILKKAIESSLDQTYTDFELIIVDDGSTDSTPEVVDAFGDPRIINLRNEHKGVSAARNLGLLEASCEFVTFLDSDDQFFPQKIELQLQEFFRNQHIGLVACGRREVTIQGHILLEARPWLNVPNLGLESWLFGCPAGTNVIMVKKELIDSIGGFDTNLTAHEDWDLGLRLSYSGCEMTWCREVLVEALIHDNNAHLDPAKSIPSQKLVLEKFYSQSELTDQAKELKNLSYSKMYLRNAFTNYKDSNYSEAGQILGIVVENDPSLLSNDYFHLLEIIAAWSNMITFTDRSDFIRTAFYYLPENLAGMKKYMRKALGMAEVSSLFHSKRKGDLAKSKLSFLRAIFYDPSWLSNIGFLSLGLEVILGKAYSNKIKTIIKNNTS</sequence>
<accession>X1HGA9</accession>
<gene>
    <name evidence="2" type="ORF">S03H2_14492</name>
</gene>
<dbReference type="Gene3D" id="3.90.550.10">
    <property type="entry name" value="Spore Coat Polysaccharide Biosynthesis Protein SpsA, Chain A"/>
    <property type="match status" value="1"/>
</dbReference>
<dbReference type="EMBL" id="BARU01007353">
    <property type="protein sequence ID" value="GAH44343.1"/>
    <property type="molecule type" value="Genomic_DNA"/>
</dbReference>
<dbReference type="InterPro" id="IPR050834">
    <property type="entry name" value="Glycosyltransf_2"/>
</dbReference>